<dbReference type="EMBL" id="LCJR01000003">
    <property type="protein sequence ID" value="KKT82632.1"/>
    <property type="molecule type" value="Genomic_DNA"/>
</dbReference>
<gene>
    <name evidence="2" type="ORF">UW79_C0003G0013</name>
</gene>
<proteinExistence type="predicted"/>
<feature type="region of interest" description="Disordered" evidence="1">
    <location>
        <begin position="60"/>
        <end position="81"/>
    </location>
</feature>
<comment type="caution">
    <text evidence="2">The sequence shown here is derived from an EMBL/GenBank/DDBJ whole genome shotgun (WGS) entry which is preliminary data.</text>
</comment>
<evidence type="ECO:0000256" key="1">
    <source>
        <dbReference type="SAM" id="MobiDB-lite"/>
    </source>
</evidence>
<sequence>MLETPSASIEQDIANLEKELQEKRALLEHKEIPSGGQAESVKDGEKEVLKSILEEKISQHVPAYQNTGPASRSSDDSGLSYLDPELKAKVDDLVKMVFDTNLEDGIRQAAKENNPALMDAFHAILCDELYVALIEKRKLDKID</sequence>
<accession>A0A0G1MPC6</accession>
<organism evidence="2 3">
    <name type="scientific">Candidatus Yanofskybacteria bacterium GW2011_GWA2_44_9</name>
    <dbReference type="NCBI Taxonomy" id="1619025"/>
    <lineage>
        <taxon>Bacteria</taxon>
        <taxon>Candidatus Yanofskyibacteriota</taxon>
    </lineage>
</organism>
<protein>
    <submittedName>
        <fullName evidence="2">Uncharacterized protein</fullName>
    </submittedName>
</protein>
<reference evidence="2 3" key="1">
    <citation type="journal article" date="2015" name="Nature">
        <title>rRNA introns, odd ribosomes, and small enigmatic genomes across a large radiation of phyla.</title>
        <authorList>
            <person name="Brown C.T."/>
            <person name="Hug L.A."/>
            <person name="Thomas B.C."/>
            <person name="Sharon I."/>
            <person name="Castelle C.J."/>
            <person name="Singh A."/>
            <person name="Wilkins M.J."/>
            <person name="Williams K.H."/>
            <person name="Banfield J.F."/>
        </authorList>
    </citation>
    <scope>NUCLEOTIDE SEQUENCE [LARGE SCALE GENOMIC DNA]</scope>
</reference>
<evidence type="ECO:0000313" key="2">
    <source>
        <dbReference type="EMBL" id="KKT82632.1"/>
    </source>
</evidence>
<dbReference type="AlphaFoldDB" id="A0A0G1MPC6"/>
<dbReference type="Proteomes" id="UP000034032">
    <property type="component" value="Unassembled WGS sequence"/>
</dbReference>
<name>A0A0G1MPC6_9BACT</name>
<evidence type="ECO:0000313" key="3">
    <source>
        <dbReference type="Proteomes" id="UP000034032"/>
    </source>
</evidence>